<name>A0A6A3AT48_HIBSY</name>
<dbReference type="Proteomes" id="UP000436088">
    <property type="component" value="Unassembled WGS sequence"/>
</dbReference>
<evidence type="ECO:0000313" key="3">
    <source>
        <dbReference type="EMBL" id="KAE8707860.1"/>
    </source>
</evidence>
<keyword evidence="4" id="KW-1185">Reference proteome</keyword>
<dbReference type="InterPro" id="IPR021911">
    <property type="entry name" value="ATAD3_N"/>
</dbReference>
<sequence>MPPVHRPFQSKKGKTKRDKPHASENRSNIANNNAASADGPFSIPSPGSPQSSPAQLQSQSSAKLAAAADKEASGNIKARNDNPRTSSSGFDPEALERGAIALREISSNSNAKKLQQLPVVSTTAGSPLQLASTSSSMFQQLP</sequence>
<reference evidence="3" key="1">
    <citation type="submission" date="2019-09" db="EMBL/GenBank/DDBJ databases">
        <title>Draft genome information of white flower Hibiscus syriacus.</title>
        <authorList>
            <person name="Kim Y.-M."/>
        </authorList>
    </citation>
    <scope>NUCLEOTIDE SEQUENCE [LARGE SCALE GENOMIC DNA]</scope>
    <source>
        <strain evidence="3">YM2019G1</strain>
    </source>
</reference>
<feature type="compositionally biased region" description="Basic and acidic residues" evidence="1">
    <location>
        <begin position="68"/>
        <end position="82"/>
    </location>
</feature>
<proteinExistence type="predicted"/>
<dbReference type="EMBL" id="VEPZ02000958">
    <property type="protein sequence ID" value="KAE8707860.1"/>
    <property type="molecule type" value="Genomic_DNA"/>
</dbReference>
<evidence type="ECO:0000256" key="1">
    <source>
        <dbReference type="SAM" id="MobiDB-lite"/>
    </source>
</evidence>
<comment type="caution">
    <text evidence="3">The sequence shown here is derived from an EMBL/GenBank/DDBJ whole genome shotgun (WGS) entry which is preliminary data.</text>
</comment>
<feature type="compositionally biased region" description="Low complexity" evidence="1">
    <location>
        <begin position="25"/>
        <end position="67"/>
    </location>
</feature>
<dbReference type="AlphaFoldDB" id="A0A6A3AT48"/>
<protein>
    <recommendedName>
        <fullName evidence="2">ATPase family AAA domain-containing protein</fullName>
    </recommendedName>
</protein>
<feature type="region of interest" description="Disordered" evidence="1">
    <location>
        <begin position="1"/>
        <end position="95"/>
    </location>
</feature>
<organism evidence="3 4">
    <name type="scientific">Hibiscus syriacus</name>
    <name type="common">Rose of Sharon</name>
    <dbReference type="NCBI Taxonomy" id="106335"/>
    <lineage>
        <taxon>Eukaryota</taxon>
        <taxon>Viridiplantae</taxon>
        <taxon>Streptophyta</taxon>
        <taxon>Embryophyta</taxon>
        <taxon>Tracheophyta</taxon>
        <taxon>Spermatophyta</taxon>
        <taxon>Magnoliopsida</taxon>
        <taxon>eudicotyledons</taxon>
        <taxon>Gunneridae</taxon>
        <taxon>Pentapetalae</taxon>
        <taxon>rosids</taxon>
        <taxon>malvids</taxon>
        <taxon>Malvales</taxon>
        <taxon>Malvaceae</taxon>
        <taxon>Malvoideae</taxon>
        <taxon>Hibiscus</taxon>
    </lineage>
</organism>
<feature type="compositionally biased region" description="Basic residues" evidence="1">
    <location>
        <begin position="8"/>
        <end position="19"/>
    </location>
</feature>
<dbReference type="Pfam" id="PF12037">
    <property type="entry name" value="ATAD3_N"/>
    <property type="match status" value="1"/>
</dbReference>
<feature type="domain" description="ATPase family AAA" evidence="2">
    <location>
        <begin position="70"/>
        <end position="115"/>
    </location>
</feature>
<gene>
    <name evidence="3" type="ORF">F3Y22_tig00110372pilonHSYRG00181</name>
</gene>
<evidence type="ECO:0000259" key="2">
    <source>
        <dbReference type="Pfam" id="PF12037"/>
    </source>
</evidence>
<evidence type="ECO:0000313" key="4">
    <source>
        <dbReference type="Proteomes" id="UP000436088"/>
    </source>
</evidence>
<accession>A0A6A3AT48</accession>